<name>A0AAX6FWL0_IRIPA</name>
<dbReference type="AlphaFoldDB" id="A0AAX6FWL0"/>
<keyword evidence="3" id="KW-1185">Reference proteome</keyword>
<accession>A0AAX6FWL0</accession>
<gene>
    <name evidence="2" type="ORF">M6B38_397050</name>
</gene>
<feature type="compositionally biased region" description="Basic and acidic residues" evidence="1">
    <location>
        <begin position="82"/>
        <end position="105"/>
    </location>
</feature>
<comment type="caution">
    <text evidence="2">The sequence shown here is derived from an EMBL/GenBank/DDBJ whole genome shotgun (WGS) entry which is preliminary data.</text>
</comment>
<feature type="region of interest" description="Disordered" evidence="1">
    <location>
        <begin position="1"/>
        <end position="20"/>
    </location>
</feature>
<reference evidence="2" key="1">
    <citation type="journal article" date="2023" name="GigaByte">
        <title>Genome assembly of the bearded iris, Iris pallida Lam.</title>
        <authorList>
            <person name="Bruccoleri R.E."/>
            <person name="Oakeley E.J."/>
            <person name="Faust A.M.E."/>
            <person name="Altorfer M."/>
            <person name="Dessus-Babus S."/>
            <person name="Burckhardt D."/>
            <person name="Oertli M."/>
            <person name="Naumann U."/>
            <person name="Petersen F."/>
            <person name="Wong J."/>
        </authorList>
    </citation>
    <scope>NUCLEOTIDE SEQUENCE</scope>
    <source>
        <strain evidence="2">GSM-AAB239-AS_SAM_17_03QT</strain>
    </source>
</reference>
<dbReference type="Proteomes" id="UP001140949">
    <property type="component" value="Unassembled WGS sequence"/>
</dbReference>
<proteinExistence type="predicted"/>
<reference evidence="2" key="2">
    <citation type="submission" date="2023-04" db="EMBL/GenBank/DDBJ databases">
        <authorList>
            <person name="Bruccoleri R.E."/>
            <person name="Oakeley E.J."/>
            <person name="Faust A.-M."/>
            <person name="Dessus-Babus S."/>
            <person name="Altorfer M."/>
            <person name="Burckhardt D."/>
            <person name="Oertli M."/>
            <person name="Naumann U."/>
            <person name="Petersen F."/>
            <person name="Wong J."/>
        </authorList>
    </citation>
    <scope>NUCLEOTIDE SEQUENCE</scope>
    <source>
        <strain evidence="2">GSM-AAB239-AS_SAM_17_03QT</strain>
        <tissue evidence="2">Leaf</tissue>
    </source>
</reference>
<dbReference type="EMBL" id="JANAVB010025598">
    <property type="protein sequence ID" value="KAJ6820445.1"/>
    <property type="molecule type" value="Genomic_DNA"/>
</dbReference>
<evidence type="ECO:0000313" key="2">
    <source>
        <dbReference type="EMBL" id="KAJ6820445.1"/>
    </source>
</evidence>
<feature type="region of interest" description="Disordered" evidence="1">
    <location>
        <begin position="28"/>
        <end position="53"/>
    </location>
</feature>
<organism evidence="2 3">
    <name type="scientific">Iris pallida</name>
    <name type="common">Sweet iris</name>
    <dbReference type="NCBI Taxonomy" id="29817"/>
    <lineage>
        <taxon>Eukaryota</taxon>
        <taxon>Viridiplantae</taxon>
        <taxon>Streptophyta</taxon>
        <taxon>Embryophyta</taxon>
        <taxon>Tracheophyta</taxon>
        <taxon>Spermatophyta</taxon>
        <taxon>Magnoliopsida</taxon>
        <taxon>Liliopsida</taxon>
        <taxon>Asparagales</taxon>
        <taxon>Iridaceae</taxon>
        <taxon>Iridoideae</taxon>
        <taxon>Irideae</taxon>
        <taxon>Iris</taxon>
    </lineage>
</organism>
<sequence length="196" mass="20889">MRRRCRPVGADAAASGGGGELASVAVRARPGGGGAASDAEARTRGGGGLGMTRCRSGGLVELDAATGGGGDRRRESWWQRIDRRRSGAHRPDRGEAGPGARLDDRRRRRLLRPLARSAELGVVAFGHRSGGARNRGGVVRRRALERRLGYARPWRRTVERLGTRSSGGHDQVTTAPGVRYLAFLLYLLAVSGVSDT</sequence>
<evidence type="ECO:0000256" key="1">
    <source>
        <dbReference type="SAM" id="MobiDB-lite"/>
    </source>
</evidence>
<evidence type="ECO:0000313" key="3">
    <source>
        <dbReference type="Proteomes" id="UP001140949"/>
    </source>
</evidence>
<feature type="region of interest" description="Disordered" evidence="1">
    <location>
        <begin position="82"/>
        <end position="106"/>
    </location>
</feature>
<protein>
    <submittedName>
        <fullName evidence="2">Uncharacterized protein</fullName>
    </submittedName>
</protein>